<protein>
    <submittedName>
        <fullName evidence="2">Alpha-amylase family glycosyl hydrolase</fullName>
    </submittedName>
</protein>
<dbReference type="InterPro" id="IPR017853">
    <property type="entry name" value="GH"/>
</dbReference>
<dbReference type="Proteomes" id="UP001275315">
    <property type="component" value="Unassembled WGS sequence"/>
</dbReference>
<dbReference type="Pfam" id="PF00128">
    <property type="entry name" value="Alpha-amylase"/>
    <property type="match status" value="1"/>
</dbReference>
<keyword evidence="2" id="KW-0378">Hydrolase</keyword>
<dbReference type="PANTHER" id="PTHR10357">
    <property type="entry name" value="ALPHA-AMYLASE FAMILY MEMBER"/>
    <property type="match status" value="1"/>
</dbReference>
<dbReference type="Gene3D" id="3.20.20.80">
    <property type="entry name" value="Glycosidases"/>
    <property type="match status" value="1"/>
</dbReference>
<evidence type="ECO:0000313" key="3">
    <source>
        <dbReference type="Proteomes" id="UP001275315"/>
    </source>
</evidence>
<dbReference type="EMBL" id="JAWDIQ010000001">
    <property type="protein sequence ID" value="MDY0407861.1"/>
    <property type="molecule type" value="Genomic_DNA"/>
</dbReference>
<keyword evidence="3" id="KW-1185">Reference proteome</keyword>
<dbReference type="GO" id="GO:0016787">
    <property type="term" value="F:hydrolase activity"/>
    <property type="evidence" value="ECO:0007669"/>
    <property type="project" value="UniProtKB-KW"/>
</dbReference>
<sequence length="103" mass="11750">MGFTTISLSPIMANAAKGYHGYWIEDYFRVEEELGTMQDLQHLVSEAHKREMKVVVEFVPGFVAKTSPLVSEKAAWMDTANNLIQRKILGWRMLSHLIQGILK</sequence>
<proteinExistence type="predicted"/>
<name>A0ABU5CPQ1_9BACI</name>
<dbReference type="SUPFAM" id="SSF51445">
    <property type="entry name" value="(Trans)glycosidases"/>
    <property type="match status" value="1"/>
</dbReference>
<reference evidence="2 3" key="1">
    <citation type="submission" date="2023-10" db="EMBL/GenBank/DDBJ databases">
        <title>Virgibacillus soli CC-YMP-6 genome.</title>
        <authorList>
            <person name="Miliotis G."/>
            <person name="Sengupta P."/>
            <person name="Hameed A."/>
            <person name="Chuvochina M."/>
            <person name="Mcdonagh F."/>
            <person name="Simpson A.C."/>
            <person name="Singh N.K."/>
            <person name="Rekha P.D."/>
            <person name="Raman K."/>
            <person name="Hugenholtz P."/>
            <person name="Venkateswaran K."/>
        </authorList>
    </citation>
    <scope>NUCLEOTIDE SEQUENCE [LARGE SCALE GENOMIC DNA]</scope>
    <source>
        <strain evidence="2 3">CC-YMP-6</strain>
    </source>
</reference>
<organism evidence="2 3">
    <name type="scientific">Paracerasibacillus soli</name>
    <dbReference type="NCBI Taxonomy" id="480284"/>
    <lineage>
        <taxon>Bacteria</taxon>
        <taxon>Bacillati</taxon>
        <taxon>Bacillota</taxon>
        <taxon>Bacilli</taxon>
        <taxon>Bacillales</taxon>
        <taxon>Bacillaceae</taxon>
        <taxon>Paracerasibacillus</taxon>
    </lineage>
</organism>
<evidence type="ECO:0000259" key="1">
    <source>
        <dbReference type="Pfam" id="PF00128"/>
    </source>
</evidence>
<gene>
    <name evidence="2" type="ORF">RWD45_03605</name>
</gene>
<feature type="domain" description="Glycosyl hydrolase family 13 catalytic" evidence="1">
    <location>
        <begin position="1"/>
        <end position="64"/>
    </location>
</feature>
<comment type="caution">
    <text evidence="2">The sequence shown here is derived from an EMBL/GenBank/DDBJ whole genome shotgun (WGS) entry which is preliminary data.</text>
</comment>
<dbReference type="InterPro" id="IPR006047">
    <property type="entry name" value="GH13_cat_dom"/>
</dbReference>
<evidence type="ECO:0000313" key="2">
    <source>
        <dbReference type="EMBL" id="MDY0407861.1"/>
    </source>
</evidence>
<dbReference type="PANTHER" id="PTHR10357:SF199">
    <property type="entry name" value="ALPHA AMYLASE CATALYTIC REGION"/>
    <property type="match status" value="1"/>
</dbReference>
<dbReference type="RefSeq" id="WP_320378642.1">
    <property type="nucleotide sequence ID" value="NZ_JAWDIQ010000001.1"/>
</dbReference>
<accession>A0ABU5CPQ1</accession>